<dbReference type="AlphaFoldDB" id="A0A151NYL4"/>
<reference evidence="2 3" key="1">
    <citation type="journal article" date="2012" name="Genome Biol.">
        <title>Sequencing three crocodilian genomes to illuminate the evolution of archosaurs and amniotes.</title>
        <authorList>
            <person name="St John J.A."/>
            <person name="Braun E.L."/>
            <person name="Isberg S.R."/>
            <person name="Miles L.G."/>
            <person name="Chong A.Y."/>
            <person name="Gongora J."/>
            <person name="Dalzell P."/>
            <person name="Moran C."/>
            <person name="Bed'hom B."/>
            <person name="Abzhanov A."/>
            <person name="Burgess S.C."/>
            <person name="Cooksey A.M."/>
            <person name="Castoe T.A."/>
            <person name="Crawford N.G."/>
            <person name="Densmore L.D."/>
            <person name="Drew J.C."/>
            <person name="Edwards S.V."/>
            <person name="Faircloth B.C."/>
            <person name="Fujita M.K."/>
            <person name="Greenwold M.J."/>
            <person name="Hoffmann F.G."/>
            <person name="Howard J.M."/>
            <person name="Iguchi T."/>
            <person name="Janes D.E."/>
            <person name="Khan S.Y."/>
            <person name="Kohno S."/>
            <person name="de Koning A.J."/>
            <person name="Lance S.L."/>
            <person name="McCarthy F.M."/>
            <person name="McCormack J.E."/>
            <person name="Merchant M.E."/>
            <person name="Peterson D.G."/>
            <person name="Pollock D.D."/>
            <person name="Pourmand N."/>
            <person name="Raney B.J."/>
            <person name="Roessler K.A."/>
            <person name="Sanford J.R."/>
            <person name="Sawyer R.H."/>
            <person name="Schmidt C.J."/>
            <person name="Triplett E.W."/>
            <person name="Tuberville T.D."/>
            <person name="Venegas-Anaya M."/>
            <person name="Howard J.T."/>
            <person name="Jarvis E.D."/>
            <person name="Guillette L.J.Jr."/>
            <person name="Glenn T.C."/>
            <person name="Green R.E."/>
            <person name="Ray D.A."/>
        </authorList>
    </citation>
    <scope>NUCLEOTIDE SEQUENCE [LARGE SCALE GENOMIC DNA]</scope>
    <source>
        <strain evidence="2">KSC_2009_1</strain>
    </source>
</reference>
<organism evidence="2 3">
    <name type="scientific">Alligator mississippiensis</name>
    <name type="common">American alligator</name>
    <dbReference type="NCBI Taxonomy" id="8496"/>
    <lineage>
        <taxon>Eukaryota</taxon>
        <taxon>Metazoa</taxon>
        <taxon>Chordata</taxon>
        <taxon>Craniata</taxon>
        <taxon>Vertebrata</taxon>
        <taxon>Euteleostomi</taxon>
        <taxon>Archelosauria</taxon>
        <taxon>Archosauria</taxon>
        <taxon>Crocodylia</taxon>
        <taxon>Alligatoridae</taxon>
        <taxon>Alligatorinae</taxon>
        <taxon>Alligator</taxon>
    </lineage>
</organism>
<proteinExistence type="predicted"/>
<name>A0A151NYL4_ALLMI</name>
<dbReference type="Proteomes" id="UP000050525">
    <property type="component" value="Unassembled WGS sequence"/>
</dbReference>
<feature type="compositionally biased region" description="Basic and acidic residues" evidence="1">
    <location>
        <begin position="43"/>
        <end position="52"/>
    </location>
</feature>
<sequence>MWPFTGSSQIGVICLGNQPARPSGPDKMKRRYLKKIQRKPRRAERGGTQRKDTRGRRKLTLNPPRCCTGDLREGLQTKKVELER</sequence>
<keyword evidence="3" id="KW-1185">Reference proteome</keyword>
<feature type="region of interest" description="Disordered" evidence="1">
    <location>
        <begin position="34"/>
        <end position="84"/>
    </location>
</feature>
<gene>
    <name evidence="2" type="ORF">Y1Q_0002626</name>
</gene>
<evidence type="ECO:0000313" key="3">
    <source>
        <dbReference type="Proteomes" id="UP000050525"/>
    </source>
</evidence>
<comment type="caution">
    <text evidence="2">The sequence shown here is derived from an EMBL/GenBank/DDBJ whole genome shotgun (WGS) entry which is preliminary data.</text>
</comment>
<dbReference type="EMBL" id="AKHW03001485">
    <property type="protein sequence ID" value="KYO41966.1"/>
    <property type="molecule type" value="Genomic_DNA"/>
</dbReference>
<feature type="compositionally biased region" description="Basic and acidic residues" evidence="1">
    <location>
        <begin position="70"/>
        <end position="84"/>
    </location>
</feature>
<protein>
    <submittedName>
        <fullName evidence="2">Uncharacterized protein</fullName>
    </submittedName>
</protein>
<evidence type="ECO:0000256" key="1">
    <source>
        <dbReference type="SAM" id="MobiDB-lite"/>
    </source>
</evidence>
<accession>A0A151NYL4</accession>
<evidence type="ECO:0000313" key="2">
    <source>
        <dbReference type="EMBL" id="KYO41966.1"/>
    </source>
</evidence>